<evidence type="ECO:0000256" key="1">
    <source>
        <dbReference type="SAM" id="MobiDB-lite"/>
    </source>
</evidence>
<dbReference type="SMART" id="SM00257">
    <property type="entry name" value="LysM"/>
    <property type="match status" value="1"/>
</dbReference>
<feature type="domain" description="LysM" evidence="2">
    <location>
        <begin position="561"/>
        <end position="610"/>
    </location>
</feature>
<accession>A0ABQ4UX88</accession>
<feature type="compositionally biased region" description="Pro residues" evidence="1">
    <location>
        <begin position="494"/>
        <end position="505"/>
    </location>
</feature>
<dbReference type="Proteomes" id="UP001055093">
    <property type="component" value="Unassembled WGS sequence"/>
</dbReference>
<reference evidence="3" key="2">
    <citation type="submission" date="2021-08" db="EMBL/GenBank/DDBJ databases">
        <authorList>
            <person name="Tani A."/>
            <person name="Ola A."/>
            <person name="Ogura Y."/>
            <person name="Katsura K."/>
            <person name="Hayashi T."/>
        </authorList>
    </citation>
    <scope>NUCLEOTIDE SEQUENCE</scope>
    <source>
        <strain evidence="3">DSM 14458</strain>
    </source>
</reference>
<gene>
    <name evidence="3" type="ORF">BGCPKDLD_3551</name>
</gene>
<dbReference type="InterPro" id="IPR036779">
    <property type="entry name" value="LysM_dom_sf"/>
</dbReference>
<comment type="caution">
    <text evidence="3">The sequence shown here is derived from an EMBL/GenBank/DDBJ whole genome shotgun (WGS) entry which is preliminary data.</text>
</comment>
<dbReference type="Pfam" id="PF01476">
    <property type="entry name" value="LysM"/>
    <property type="match status" value="1"/>
</dbReference>
<dbReference type="CDD" id="cd00118">
    <property type="entry name" value="LysM"/>
    <property type="match status" value="1"/>
</dbReference>
<proteinExistence type="predicted"/>
<evidence type="ECO:0000259" key="2">
    <source>
        <dbReference type="PROSITE" id="PS51782"/>
    </source>
</evidence>
<dbReference type="PANTHER" id="PTHR34700">
    <property type="entry name" value="POTASSIUM BINDING PROTEIN KBP"/>
    <property type="match status" value="1"/>
</dbReference>
<reference evidence="3" key="1">
    <citation type="journal article" date="2021" name="Front. Microbiol.">
        <title>Comprehensive Comparative Genomics and Phenotyping of Methylobacterium Species.</title>
        <authorList>
            <person name="Alessa O."/>
            <person name="Ogura Y."/>
            <person name="Fujitani Y."/>
            <person name="Takami H."/>
            <person name="Hayashi T."/>
            <person name="Sahin N."/>
            <person name="Tani A."/>
        </authorList>
    </citation>
    <scope>NUCLEOTIDE SEQUENCE</scope>
    <source>
        <strain evidence="3">DSM 14458</strain>
    </source>
</reference>
<feature type="compositionally biased region" description="Polar residues" evidence="1">
    <location>
        <begin position="438"/>
        <end position="448"/>
    </location>
</feature>
<feature type="compositionally biased region" description="Low complexity" evidence="1">
    <location>
        <begin position="480"/>
        <end position="493"/>
    </location>
</feature>
<dbReference type="InterPro" id="IPR018392">
    <property type="entry name" value="LysM"/>
</dbReference>
<dbReference type="Gene3D" id="3.10.350.10">
    <property type="entry name" value="LysM domain"/>
    <property type="match status" value="1"/>
</dbReference>
<feature type="region of interest" description="Disordered" evidence="1">
    <location>
        <begin position="374"/>
        <end position="555"/>
    </location>
</feature>
<feature type="region of interest" description="Disordered" evidence="1">
    <location>
        <begin position="192"/>
        <end position="271"/>
    </location>
</feature>
<feature type="compositionally biased region" description="Gly residues" evidence="1">
    <location>
        <begin position="229"/>
        <end position="240"/>
    </location>
</feature>
<dbReference type="RefSeq" id="WP_137827172.1">
    <property type="nucleotide sequence ID" value="NZ_BPRE01000011.1"/>
</dbReference>
<dbReference type="EMBL" id="BPRE01000011">
    <property type="protein sequence ID" value="GJE76951.1"/>
    <property type="molecule type" value="Genomic_DNA"/>
</dbReference>
<name>A0ABQ4UX88_9HYPH</name>
<feature type="compositionally biased region" description="Low complexity" evidence="1">
    <location>
        <begin position="454"/>
        <end position="465"/>
    </location>
</feature>
<protein>
    <recommendedName>
        <fullName evidence="2">LysM domain-containing protein</fullName>
    </recommendedName>
</protein>
<dbReference type="InterPro" id="IPR052196">
    <property type="entry name" value="Bact_Kbp"/>
</dbReference>
<dbReference type="PANTHER" id="PTHR34700:SF4">
    <property type="entry name" value="PHAGE-LIKE ELEMENT PBSX PROTEIN XKDP"/>
    <property type="match status" value="1"/>
</dbReference>
<dbReference type="PROSITE" id="PS51782">
    <property type="entry name" value="LYSM"/>
    <property type="match status" value="1"/>
</dbReference>
<sequence length="626" mass="62120">MTAEVRRGIVLAVAGLLGGFAMVVALFGTGELLKRNVAGGSSAEAPAAAPPVGSDNAAPLAALTPPPQGKIPAREAGPVPGIATEPAPAAPEGAPTFDIVRVEPDGASVVAGRTVPNAKVELLRDGRPYASAIADASGQFALTPPDLPVGSSEIALRATSPDGRSLTGRESVTVVVAEKRNAKPLIALSAPDAPTRVLSQPGMPESGQGGTATAFAETPGKAPAEGSGASHGGGKAGSEGRGSAAPTREAARTPVPAKGKPGSAVPATAPGAEAAPRIVSVDAQEGGRLDVTAQAVPGATLRLYLNDTLVASGHPGTDGRIAFTIGRGVRPGAYQIRIDSVDPAGGKVQRRAEVSFTYPESAATRIATAEKTVGGVPALPAPKTAATPPATPPAAATQPMTGQSAAKPGARPNAPGSEHAIPAGRTSGHEPVEGQAGPSRTSSGQASRQDPRTPESAPEARAAPSLAGNPASPMAPPTSAGPNPGVPASVVPSPGTPVPRMPTPGTPSVAAAGGPGSPSVTGDGATAAALSPKLPESAAPGEARRTADEPGAGTVFVPEISTARITRGDSLWQISRRTYGKGNRYTVIYDANQEQIRDPDLIYPGQIFVLPKDAPAAADNPAPKRT</sequence>
<feature type="compositionally biased region" description="Low complexity" evidence="1">
    <location>
        <begin position="377"/>
        <end position="399"/>
    </location>
</feature>
<feature type="region of interest" description="Disordered" evidence="1">
    <location>
        <begin position="42"/>
        <end position="76"/>
    </location>
</feature>
<feature type="compositionally biased region" description="Low complexity" evidence="1">
    <location>
        <begin position="42"/>
        <end position="63"/>
    </location>
</feature>
<evidence type="ECO:0000313" key="3">
    <source>
        <dbReference type="EMBL" id="GJE76951.1"/>
    </source>
</evidence>
<evidence type="ECO:0000313" key="4">
    <source>
        <dbReference type="Proteomes" id="UP001055093"/>
    </source>
</evidence>
<organism evidence="3 4">
    <name type="scientific">Methylorubrum suomiense</name>
    <dbReference type="NCBI Taxonomy" id="144191"/>
    <lineage>
        <taxon>Bacteria</taxon>
        <taxon>Pseudomonadati</taxon>
        <taxon>Pseudomonadota</taxon>
        <taxon>Alphaproteobacteria</taxon>
        <taxon>Hyphomicrobiales</taxon>
        <taxon>Methylobacteriaceae</taxon>
        <taxon>Methylorubrum</taxon>
    </lineage>
</organism>
<keyword evidence="4" id="KW-1185">Reference proteome</keyword>